<accession>A0ABV8QNX9</accession>
<gene>
    <name evidence="2" type="ORF">ACFOWM_03080</name>
</gene>
<protein>
    <recommendedName>
        <fullName evidence="4">MetA-pathway of phenol degradation</fullName>
    </recommendedName>
</protein>
<evidence type="ECO:0000313" key="3">
    <source>
        <dbReference type="Proteomes" id="UP001595907"/>
    </source>
</evidence>
<evidence type="ECO:0000313" key="2">
    <source>
        <dbReference type="EMBL" id="MFC4261849.1"/>
    </source>
</evidence>
<dbReference type="RefSeq" id="WP_379706922.1">
    <property type="nucleotide sequence ID" value="NZ_JBHSCZ010000001.1"/>
</dbReference>
<sequence length="290" mass="31972">MFKLFITLTNSFIIFSVSALFAQSPISPFLQGKNKKSFVVSYYGDSYNRFFLEKNANMKTFSNVTTTSISFFSTIGLSDHVDLQLNLPYVKAKGVVTKEIADNLGYTNEAKGIQDFSFFFKYNLKKFSFKKSTLQLLGASGLSFPLGNYKLNDQYESAVSIGSRSIQLNNLFVVNYKWHFGLFAIGTAGYSIKGNHVPDAAITEFKIGYAGNRVYFDVFAARQSSNKSEAGASALNESTFQLSNINYSRIGANIYVPIIKKVGVAAGYNKYISGLSKGIEGGYGALILNL</sequence>
<evidence type="ECO:0000256" key="1">
    <source>
        <dbReference type="SAM" id="SignalP"/>
    </source>
</evidence>
<feature type="signal peptide" evidence="1">
    <location>
        <begin position="1"/>
        <end position="22"/>
    </location>
</feature>
<proteinExistence type="predicted"/>
<keyword evidence="3" id="KW-1185">Reference proteome</keyword>
<organism evidence="2 3">
    <name type="scientific">Ferruginibacter yonginensis</name>
    <dbReference type="NCBI Taxonomy" id="1310416"/>
    <lineage>
        <taxon>Bacteria</taxon>
        <taxon>Pseudomonadati</taxon>
        <taxon>Bacteroidota</taxon>
        <taxon>Chitinophagia</taxon>
        <taxon>Chitinophagales</taxon>
        <taxon>Chitinophagaceae</taxon>
        <taxon>Ferruginibacter</taxon>
    </lineage>
</organism>
<keyword evidence="1" id="KW-0732">Signal</keyword>
<name>A0ABV8QNX9_9BACT</name>
<feature type="chain" id="PRO_5047185251" description="MetA-pathway of phenol degradation" evidence="1">
    <location>
        <begin position="23"/>
        <end position="290"/>
    </location>
</feature>
<comment type="caution">
    <text evidence="2">The sequence shown here is derived from an EMBL/GenBank/DDBJ whole genome shotgun (WGS) entry which is preliminary data.</text>
</comment>
<evidence type="ECO:0008006" key="4">
    <source>
        <dbReference type="Google" id="ProtNLM"/>
    </source>
</evidence>
<reference evidence="3" key="1">
    <citation type="journal article" date="2019" name="Int. J. Syst. Evol. Microbiol.">
        <title>The Global Catalogue of Microorganisms (GCM) 10K type strain sequencing project: providing services to taxonomists for standard genome sequencing and annotation.</title>
        <authorList>
            <consortium name="The Broad Institute Genomics Platform"/>
            <consortium name="The Broad Institute Genome Sequencing Center for Infectious Disease"/>
            <person name="Wu L."/>
            <person name="Ma J."/>
        </authorList>
    </citation>
    <scope>NUCLEOTIDE SEQUENCE [LARGE SCALE GENOMIC DNA]</scope>
    <source>
        <strain evidence="3">CECT 8289</strain>
    </source>
</reference>
<dbReference type="EMBL" id="JBHSCZ010000001">
    <property type="protein sequence ID" value="MFC4261849.1"/>
    <property type="molecule type" value="Genomic_DNA"/>
</dbReference>
<dbReference type="Proteomes" id="UP001595907">
    <property type="component" value="Unassembled WGS sequence"/>
</dbReference>